<dbReference type="EMBL" id="JAODUP010000024">
    <property type="protein sequence ID" value="KAK2167796.1"/>
    <property type="molecule type" value="Genomic_DNA"/>
</dbReference>
<gene>
    <name evidence="5" type="ORF">LSH36_24g12161</name>
</gene>
<feature type="domain" description="CUB" evidence="4">
    <location>
        <begin position="397"/>
        <end position="521"/>
    </location>
</feature>
<dbReference type="AlphaFoldDB" id="A0AAD9KAW8"/>
<evidence type="ECO:0000313" key="6">
    <source>
        <dbReference type="Proteomes" id="UP001208570"/>
    </source>
</evidence>
<dbReference type="InterPro" id="IPR035914">
    <property type="entry name" value="Sperma_CUB_dom_sf"/>
</dbReference>
<keyword evidence="1" id="KW-0677">Repeat</keyword>
<protein>
    <recommendedName>
        <fullName evidence="4">CUB domain-containing protein</fullName>
    </recommendedName>
</protein>
<evidence type="ECO:0000256" key="1">
    <source>
        <dbReference type="ARBA" id="ARBA00022737"/>
    </source>
</evidence>
<comment type="caution">
    <text evidence="3">Lacks conserved residue(s) required for the propagation of feature annotation.</text>
</comment>
<dbReference type="CDD" id="cd00041">
    <property type="entry name" value="CUB"/>
    <property type="match status" value="4"/>
</dbReference>
<keyword evidence="6" id="KW-1185">Reference proteome</keyword>
<dbReference type="PROSITE" id="PS01180">
    <property type="entry name" value="CUB"/>
    <property type="match status" value="4"/>
</dbReference>
<organism evidence="5 6">
    <name type="scientific">Paralvinella palmiformis</name>
    <dbReference type="NCBI Taxonomy" id="53620"/>
    <lineage>
        <taxon>Eukaryota</taxon>
        <taxon>Metazoa</taxon>
        <taxon>Spiralia</taxon>
        <taxon>Lophotrochozoa</taxon>
        <taxon>Annelida</taxon>
        <taxon>Polychaeta</taxon>
        <taxon>Sedentaria</taxon>
        <taxon>Canalipalpata</taxon>
        <taxon>Terebellida</taxon>
        <taxon>Terebelliformia</taxon>
        <taxon>Alvinellidae</taxon>
        <taxon>Paralvinella</taxon>
    </lineage>
</organism>
<feature type="domain" description="CUB" evidence="4">
    <location>
        <begin position="167"/>
        <end position="290"/>
    </location>
</feature>
<proteinExistence type="predicted"/>
<evidence type="ECO:0000256" key="3">
    <source>
        <dbReference type="PROSITE-ProRule" id="PRU00059"/>
    </source>
</evidence>
<dbReference type="Gene3D" id="2.60.120.290">
    <property type="entry name" value="Spermadhesin, CUB domain"/>
    <property type="match status" value="4"/>
</dbReference>
<dbReference type="Proteomes" id="UP001208570">
    <property type="component" value="Unassembled WGS sequence"/>
</dbReference>
<evidence type="ECO:0000259" key="4">
    <source>
        <dbReference type="PROSITE" id="PS01180"/>
    </source>
</evidence>
<evidence type="ECO:0000256" key="2">
    <source>
        <dbReference type="ARBA" id="ARBA00023157"/>
    </source>
</evidence>
<evidence type="ECO:0000313" key="5">
    <source>
        <dbReference type="EMBL" id="KAK2167796.1"/>
    </source>
</evidence>
<dbReference type="SMART" id="SM00042">
    <property type="entry name" value="CUB"/>
    <property type="match status" value="3"/>
</dbReference>
<dbReference type="SUPFAM" id="SSF49854">
    <property type="entry name" value="Spermadhesin, CUB domain"/>
    <property type="match status" value="4"/>
</dbReference>
<reference evidence="5" key="1">
    <citation type="journal article" date="2023" name="Mol. Biol. Evol.">
        <title>Third-Generation Sequencing Reveals the Adaptive Role of the Epigenome in Three Deep-Sea Polychaetes.</title>
        <authorList>
            <person name="Perez M."/>
            <person name="Aroh O."/>
            <person name="Sun Y."/>
            <person name="Lan Y."/>
            <person name="Juniper S.K."/>
            <person name="Young C.R."/>
            <person name="Angers B."/>
            <person name="Qian P.Y."/>
        </authorList>
    </citation>
    <scope>NUCLEOTIDE SEQUENCE</scope>
    <source>
        <strain evidence="5">P08H-3</strain>
    </source>
</reference>
<feature type="domain" description="CUB" evidence="4">
    <location>
        <begin position="42"/>
        <end position="163"/>
    </location>
</feature>
<dbReference type="Pfam" id="PF00431">
    <property type="entry name" value="CUB"/>
    <property type="match status" value="4"/>
</dbReference>
<keyword evidence="2" id="KW-1015">Disulfide bond</keyword>
<comment type="caution">
    <text evidence="5">The sequence shown here is derived from an EMBL/GenBank/DDBJ whole genome shotgun (WGS) entry which is preliminary data.</text>
</comment>
<accession>A0AAD9KAW8</accession>
<dbReference type="InterPro" id="IPR000859">
    <property type="entry name" value="CUB_dom"/>
</dbReference>
<name>A0AAD9KAW8_9ANNE</name>
<sequence>MSRGHHVCLVVRTSAHASVMERNLFRLMSLSPFVPVSPHRQCDDATRPLIVDTNLALIESPGYDGTTQYPDNLFCEWLVISPEDVELSLNAFQLEDCIECSCDFLSIYDGSNDTGPLLHNLCGGNLDILPLMVVSSSKMFIRFKTDGSTTGNLVGFSSRVQFLDGACETNEGKNVYGPSGTIVSPNYPNDYPDGADCVWNFKAPEGQIVQIEFTSLDIQDGCGPGFIDGFVKDYVQFIDSDRRTSLGRWFGNEFVAGFTFQNYQGNEPYLQFYSDATTTAPGFNTTSTEAQCSDDDRPMNITSPGVTIRSPGFNGEDPYPANQTCEWLIQTGNEIMAVTVNFLTLLVERCDDCGCDSVTVYDGSDDTAPILSTLCGAPAMPLAVAGGQTVFIRFTSCDGGVVITEPSGWLTSPNYPNDYPNLIMCTWNFVAPASQRVQIHFEEFILQDSTCNFPLIGGGDIPDFVLFTENGGQTELARWYGFMDSYNALSYRNYDGSNATVRFFSDQTTVEKGFNMTWKFGESTESNAQNDELSVKI</sequence>
<feature type="domain" description="CUB" evidence="4">
    <location>
        <begin position="292"/>
        <end position="396"/>
    </location>
</feature>
<dbReference type="PANTHER" id="PTHR24251">
    <property type="entry name" value="OVOCHYMASE-RELATED"/>
    <property type="match status" value="1"/>
</dbReference>